<dbReference type="SMART" id="SM00015">
    <property type="entry name" value="IQ"/>
    <property type="match status" value="2"/>
</dbReference>
<sequence length="153" mass="16211">MFHRYKEKTEKELQAAVRIQAAARGFLARHQAVVRLQAAVRGFLVRRAVQKLHLLISSSLHQLAACAPNHQPRKSGKSSGIAVRSYAGGVACPTVCASRLPEPDASGRLEVGGSLPASATPGELLKLCLASFGVDEIHGGHHGAGEMQDKCSP</sequence>
<dbReference type="Pfam" id="PF00612">
    <property type="entry name" value="IQ"/>
    <property type="match status" value="1"/>
</dbReference>
<reference evidence="1" key="2">
    <citation type="submission" date="2019-07" db="EMBL/GenBank/DDBJ databases">
        <authorList>
            <person name="Seetharam A."/>
            <person name="Woodhouse M."/>
            <person name="Cannon E."/>
        </authorList>
    </citation>
    <scope>NUCLEOTIDE SEQUENCE [LARGE SCALE GENOMIC DNA]</scope>
    <source>
        <strain evidence="1">cv. B73</strain>
    </source>
</reference>
<evidence type="ECO:0000313" key="1">
    <source>
        <dbReference type="EnsemblPlants" id="Zm00001eb158400_P001"/>
    </source>
</evidence>
<dbReference type="InterPro" id="IPR000048">
    <property type="entry name" value="IQ_motif_EF-hand-BS"/>
</dbReference>
<dbReference type="AlphaFoldDB" id="A0A804NG52"/>
<reference evidence="2" key="1">
    <citation type="submission" date="2015-12" db="EMBL/GenBank/DDBJ databases">
        <title>Update maize B73 reference genome by single molecule sequencing technologies.</title>
        <authorList>
            <consortium name="Maize Genome Sequencing Project"/>
            <person name="Ware D."/>
        </authorList>
    </citation>
    <scope>NUCLEOTIDE SEQUENCE [LARGE SCALE GENOMIC DNA]</scope>
    <source>
        <strain evidence="2">cv. B73</strain>
    </source>
</reference>
<dbReference type="PROSITE" id="PS50096">
    <property type="entry name" value="IQ"/>
    <property type="match status" value="1"/>
</dbReference>
<dbReference type="InParanoid" id="A0A804NG52"/>
<reference evidence="1" key="3">
    <citation type="submission" date="2021-05" db="UniProtKB">
        <authorList>
            <consortium name="EnsemblPlants"/>
        </authorList>
    </citation>
    <scope>IDENTIFICATION</scope>
    <source>
        <strain evidence="1">cv. B73</strain>
    </source>
</reference>
<proteinExistence type="predicted"/>
<accession>A0A804NG52</accession>
<dbReference type="Proteomes" id="UP000007305">
    <property type="component" value="Chromosome 3"/>
</dbReference>
<keyword evidence="2" id="KW-1185">Reference proteome</keyword>
<organism evidence="1 2">
    <name type="scientific">Zea mays</name>
    <name type="common">Maize</name>
    <dbReference type="NCBI Taxonomy" id="4577"/>
    <lineage>
        <taxon>Eukaryota</taxon>
        <taxon>Viridiplantae</taxon>
        <taxon>Streptophyta</taxon>
        <taxon>Embryophyta</taxon>
        <taxon>Tracheophyta</taxon>
        <taxon>Spermatophyta</taxon>
        <taxon>Magnoliopsida</taxon>
        <taxon>Liliopsida</taxon>
        <taxon>Poales</taxon>
        <taxon>Poaceae</taxon>
        <taxon>PACMAD clade</taxon>
        <taxon>Panicoideae</taxon>
        <taxon>Andropogonodae</taxon>
        <taxon>Andropogoneae</taxon>
        <taxon>Tripsacinae</taxon>
        <taxon>Zea</taxon>
    </lineage>
</organism>
<dbReference type="EnsemblPlants" id="Zm00001eb158400_T001">
    <property type="protein sequence ID" value="Zm00001eb158400_P001"/>
    <property type="gene ID" value="Zm00001eb158400"/>
</dbReference>
<evidence type="ECO:0000313" key="2">
    <source>
        <dbReference type="Proteomes" id="UP000007305"/>
    </source>
</evidence>
<protein>
    <submittedName>
        <fullName evidence="1">Uncharacterized protein</fullName>
    </submittedName>
</protein>
<name>A0A804NG52_MAIZE</name>
<dbReference type="Gramene" id="Zm00001eb158400_T001">
    <property type="protein sequence ID" value="Zm00001eb158400_P001"/>
    <property type="gene ID" value="Zm00001eb158400"/>
</dbReference>